<evidence type="ECO:0000313" key="8">
    <source>
        <dbReference type="Proteomes" id="UP000012960"/>
    </source>
</evidence>
<dbReference type="EnsemblPlants" id="Ma09_t17620.1">
    <property type="protein sequence ID" value="Ma09_p17620.1"/>
    <property type="gene ID" value="Ma09_g17620"/>
</dbReference>
<reference evidence="6" key="1">
    <citation type="submission" date="2021-03" db="EMBL/GenBank/DDBJ databases">
        <authorList>
            <consortium name="Genoscope - CEA"/>
            <person name="William W."/>
        </authorList>
    </citation>
    <scope>NUCLEOTIDE SEQUENCE</scope>
    <source>
        <strain evidence="6">Doubled-haploid Pahang</strain>
    </source>
</reference>
<evidence type="ECO:0000256" key="1">
    <source>
        <dbReference type="ARBA" id="ARBA00022490"/>
    </source>
</evidence>
<gene>
    <name evidence="6" type="ORF">GSMUA_235990.1</name>
</gene>
<dbReference type="CDD" id="cd02440">
    <property type="entry name" value="AdoMet_MTases"/>
    <property type="match status" value="1"/>
</dbReference>
<keyword evidence="2" id="KW-0698">rRNA processing</keyword>
<organism evidence="7 8">
    <name type="scientific">Musa acuminata subsp. malaccensis</name>
    <name type="common">Wild banana</name>
    <name type="synonym">Musa malaccensis</name>
    <dbReference type="NCBI Taxonomy" id="214687"/>
    <lineage>
        <taxon>Eukaryota</taxon>
        <taxon>Viridiplantae</taxon>
        <taxon>Streptophyta</taxon>
        <taxon>Embryophyta</taxon>
        <taxon>Tracheophyta</taxon>
        <taxon>Spermatophyta</taxon>
        <taxon>Magnoliopsida</taxon>
        <taxon>Liliopsida</taxon>
        <taxon>Zingiberales</taxon>
        <taxon>Musaceae</taxon>
        <taxon>Musa</taxon>
    </lineage>
</organism>
<dbReference type="HAMAP" id="MF_00074">
    <property type="entry name" value="16SrRNA_methyltr_G"/>
    <property type="match status" value="1"/>
</dbReference>
<dbReference type="InterPro" id="IPR029063">
    <property type="entry name" value="SAM-dependent_MTases_sf"/>
</dbReference>
<dbReference type="GO" id="GO:0070043">
    <property type="term" value="F:rRNA (guanine-N7-)-methyltransferase activity"/>
    <property type="evidence" value="ECO:0000318"/>
    <property type="project" value="GO_Central"/>
</dbReference>
<keyword evidence="3" id="KW-0489">Methyltransferase</keyword>
<keyword evidence="8" id="KW-1185">Reference proteome</keyword>
<dbReference type="Pfam" id="PF02527">
    <property type="entry name" value="GidB"/>
    <property type="match status" value="1"/>
</dbReference>
<dbReference type="NCBIfam" id="TIGR00138">
    <property type="entry name" value="rsmG_gidB"/>
    <property type="match status" value="1"/>
</dbReference>
<evidence type="ECO:0000313" key="6">
    <source>
        <dbReference type="EMBL" id="CAG1835499.1"/>
    </source>
</evidence>
<keyword evidence="5" id="KW-0949">S-adenosyl-L-methionine</keyword>
<dbReference type="OrthoDB" id="784548at2759"/>
<dbReference type="KEGG" id="mus:103998296"/>
<accession>A0A804KKR4</accession>
<dbReference type="PANTHER" id="PTHR31760:SF0">
    <property type="entry name" value="S-ADENOSYL-L-METHIONINE-DEPENDENT METHYLTRANSFERASES SUPERFAMILY PROTEIN"/>
    <property type="match status" value="1"/>
</dbReference>
<keyword evidence="4" id="KW-0808">Transferase</keyword>
<dbReference type="InterPro" id="IPR003682">
    <property type="entry name" value="rRNA_ssu_MeTfrase_G"/>
</dbReference>
<dbReference type="Gramene" id="Ma09_t17620.1">
    <property type="protein sequence ID" value="Ma09_p17620.1"/>
    <property type="gene ID" value="Ma09_g17620"/>
</dbReference>
<reference evidence="7" key="2">
    <citation type="submission" date="2021-05" db="UniProtKB">
        <authorList>
            <consortium name="EnsemblPlants"/>
        </authorList>
    </citation>
    <scope>IDENTIFICATION</scope>
    <source>
        <strain evidence="7">subsp. malaccensis</strain>
    </source>
</reference>
<evidence type="ECO:0000256" key="3">
    <source>
        <dbReference type="ARBA" id="ARBA00022603"/>
    </source>
</evidence>
<dbReference type="FunFam" id="3.40.50.150:FF:000041">
    <property type="entry name" value="Ribosomal RNA small subunit methyltransferase G"/>
    <property type="match status" value="1"/>
</dbReference>
<name>A0A804KKR4_MUSAM</name>
<proteinExistence type="inferred from homology"/>
<evidence type="ECO:0000256" key="5">
    <source>
        <dbReference type="ARBA" id="ARBA00022691"/>
    </source>
</evidence>
<dbReference type="Proteomes" id="UP000012960">
    <property type="component" value="Unplaced"/>
</dbReference>
<evidence type="ECO:0000256" key="4">
    <source>
        <dbReference type="ARBA" id="ARBA00022679"/>
    </source>
</evidence>
<keyword evidence="1" id="KW-0963">Cytoplasm</keyword>
<dbReference type="SUPFAM" id="SSF53335">
    <property type="entry name" value="S-adenosyl-L-methionine-dependent methyltransferases"/>
    <property type="match status" value="1"/>
</dbReference>
<dbReference type="GO" id="GO:0005829">
    <property type="term" value="C:cytosol"/>
    <property type="evidence" value="ECO:0000318"/>
    <property type="project" value="GO_Central"/>
</dbReference>
<dbReference type="PANTHER" id="PTHR31760">
    <property type="entry name" value="S-ADENOSYL-L-METHIONINE-DEPENDENT METHYLTRANSFERASES SUPERFAMILY PROTEIN"/>
    <property type="match status" value="1"/>
</dbReference>
<dbReference type="OMA" id="FWEKHLW"/>
<protein>
    <submittedName>
        <fullName evidence="6">(wild Malaysian banana) hypothetical protein</fullName>
    </submittedName>
</protein>
<dbReference type="EMBL" id="HG996474">
    <property type="protein sequence ID" value="CAG1835499.1"/>
    <property type="molecule type" value="Genomic_DNA"/>
</dbReference>
<evidence type="ECO:0000256" key="2">
    <source>
        <dbReference type="ARBA" id="ARBA00022552"/>
    </source>
</evidence>
<dbReference type="Gene3D" id="3.40.50.150">
    <property type="entry name" value="Vaccinia Virus protein VP39"/>
    <property type="match status" value="1"/>
</dbReference>
<dbReference type="AlphaFoldDB" id="A0A804KKR4"/>
<sequence>MSIAHGRLAVPAFSASSHRHPFRLRHGRFLTAVAKQTTKATPCPPEDGAQISSPSSTSFSFPALHSLSSNQKDQISLYVRTLLQWNQRMNLTAVTEEREVMSRHVEDSLAILPPLRRSYLAHCCSSSPCDGLNVVDVGSGAGLPGLILAIACPNWKVTLLESMKKRCLFLEHIVALTGLSNVQILCERAENVGQSIDYRELFDVAVARAVAEMRTLAEYCLPLVRVGGLFIAAKGSDPQEEVKSAGKAIQLMGASIIELCTVESHSPKGQRTTVICLKDRATPKRFPRHPGIPTKSPL</sequence>
<evidence type="ECO:0000313" key="7">
    <source>
        <dbReference type="EnsemblPlants" id="Ma09_p17620.1"/>
    </source>
</evidence>